<keyword evidence="2" id="KW-1185">Reference proteome</keyword>
<accession>A0A2T0XSX4</accession>
<comment type="caution">
    <text evidence="1">The sequence shown here is derived from an EMBL/GenBank/DDBJ whole genome shotgun (WGS) entry which is preliminary data.</text>
</comment>
<name>A0A2T0XSX4_9BACT</name>
<evidence type="ECO:0000313" key="1">
    <source>
        <dbReference type="EMBL" id="RCW39430.1"/>
    </source>
</evidence>
<sequence length="64" mass="7195">MATYTIHINERTKTGRNLIEFLKSLKDIVTISSASGIEESLHDLRTGKVHKAKDANNLLKECLK</sequence>
<organism evidence="1 2">
    <name type="scientific">Marinilabilia salmonicolor</name>
    <dbReference type="NCBI Taxonomy" id="989"/>
    <lineage>
        <taxon>Bacteria</taxon>
        <taxon>Pseudomonadati</taxon>
        <taxon>Bacteroidota</taxon>
        <taxon>Bacteroidia</taxon>
        <taxon>Marinilabiliales</taxon>
        <taxon>Marinilabiliaceae</taxon>
        <taxon>Marinilabilia</taxon>
    </lineage>
</organism>
<dbReference type="Proteomes" id="UP000252733">
    <property type="component" value="Unassembled WGS sequence"/>
</dbReference>
<dbReference type="RefSeq" id="WP_106151308.1">
    <property type="nucleotide sequence ID" value="NZ_PVTS01000001.1"/>
</dbReference>
<evidence type="ECO:0000313" key="2">
    <source>
        <dbReference type="Proteomes" id="UP000252733"/>
    </source>
</evidence>
<reference evidence="1 2" key="1">
    <citation type="submission" date="2018-07" db="EMBL/GenBank/DDBJ databases">
        <title>Freshwater and sediment microbial communities from various areas in North America, analyzing microbe dynamics in response to fracking.</title>
        <authorList>
            <person name="Lamendella R."/>
        </authorList>
    </citation>
    <scope>NUCLEOTIDE SEQUENCE [LARGE SCALE GENOMIC DNA]</scope>
    <source>
        <strain evidence="1 2">160A</strain>
    </source>
</reference>
<protein>
    <submittedName>
        <fullName evidence="1">Uncharacterized protein</fullName>
    </submittedName>
</protein>
<dbReference type="AlphaFoldDB" id="A0A2T0XSX4"/>
<dbReference type="OrthoDB" id="1073112at2"/>
<dbReference type="EMBL" id="QPIZ01000001">
    <property type="protein sequence ID" value="RCW39430.1"/>
    <property type="molecule type" value="Genomic_DNA"/>
</dbReference>
<proteinExistence type="predicted"/>
<gene>
    <name evidence="1" type="ORF">DFO77_101200</name>
</gene>